<name>A0A200PXJ6_MACCD</name>
<comment type="caution">
    <text evidence="4">The sequence shown here is derived from an EMBL/GenBank/DDBJ whole genome shotgun (WGS) entry which is preliminary data.</text>
</comment>
<dbReference type="InterPro" id="IPR033121">
    <property type="entry name" value="PEPTIDASE_A1"/>
</dbReference>
<dbReference type="InterPro" id="IPR001461">
    <property type="entry name" value="Aspartic_peptidase_A1"/>
</dbReference>
<dbReference type="FunCoup" id="A0A200PXJ6">
    <property type="interactions" value="70"/>
</dbReference>
<dbReference type="GO" id="GO:0004190">
    <property type="term" value="F:aspartic-type endopeptidase activity"/>
    <property type="evidence" value="ECO:0007669"/>
    <property type="project" value="InterPro"/>
</dbReference>
<evidence type="ECO:0000313" key="4">
    <source>
        <dbReference type="EMBL" id="OVA02959.1"/>
    </source>
</evidence>
<dbReference type="InterPro" id="IPR021109">
    <property type="entry name" value="Peptidase_aspartic_dom_sf"/>
</dbReference>
<proteinExistence type="inferred from homology"/>
<reference evidence="4 5" key="1">
    <citation type="journal article" date="2017" name="Mol. Plant">
        <title>The Genome of Medicinal Plant Macleaya cordata Provides New Insights into Benzylisoquinoline Alkaloids Metabolism.</title>
        <authorList>
            <person name="Liu X."/>
            <person name="Liu Y."/>
            <person name="Huang P."/>
            <person name="Ma Y."/>
            <person name="Qing Z."/>
            <person name="Tang Q."/>
            <person name="Cao H."/>
            <person name="Cheng P."/>
            <person name="Zheng Y."/>
            <person name="Yuan Z."/>
            <person name="Zhou Y."/>
            <person name="Liu J."/>
            <person name="Tang Z."/>
            <person name="Zhuo Y."/>
            <person name="Zhang Y."/>
            <person name="Yu L."/>
            <person name="Huang J."/>
            <person name="Yang P."/>
            <person name="Peng Q."/>
            <person name="Zhang J."/>
            <person name="Jiang W."/>
            <person name="Zhang Z."/>
            <person name="Lin K."/>
            <person name="Ro D.K."/>
            <person name="Chen X."/>
            <person name="Xiong X."/>
            <person name="Shang Y."/>
            <person name="Huang S."/>
            <person name="Zeng J."/>
        </authorList>
    </citation>
    <scope>NUCLEOTIDE SEQUENCE [LARGE SCALE GENOMIC DNA]</scope>
    <source>
        <strain evidence="5">cv. BLH2017</strain>
        <tissue evidence="4">Root</tissue>
    </source>
</reference>
<keyword evidence="2" id="KW-0732">Signal</keyword>
<dbReference type="Pfam" id="PF14543">
    <property type="entry name" value="TAXi_N"/>
    <property type="match status" value="1"/>
</dbReference>
<dbReference type="OrthoDB" id="1258937at2759"/>
<feature type="chain" id="PRO_5012690602" evidence="2">
    <location>
        <begin position="30"/>
        <end position="424"/>
    </location>
</feature>
<keyword evidence="5" id="KW-1185">Reference proteome</keyword>
<dbReference type="Proteomes" id="UP000195402">
    <property type="component" value="Unassembled WGS sequence"/>
</dbReference>
<dbReference type="GO" id="GO:0006508">
    <property type="term" value="P:proteolysis"/>
    <property type="evidence" value="ECO:0007669"/>
    <property type="project" value="InterPro"/>
</dbReference>
<dbReference type="SUPFAM" id="SSF50630">
    <property type="entry name" value="Acid proteases"/>
    <property type="match status" value="1"/>
</dbReference>
<feature type="domain" description="Peptidase A1" evidence="3">
    <location>
        <begin position="43"/>
        <end position="403"/>
    </location>
</feature>
<feature type="signal peptide" evidence="2">
    <location>
        <begin position="1"/>
        <end position="29"/>
    </location>
</feature>
<evidence type="ECO:0000256" key="1">
    <source>
        <dbReference type="ARBA" id="ARBA00007447"/>
    </source>
</evidence>
<accession>A0A200PXJ6</accession>
<organism evidence="4 5">
    <name type="scientific">Macleaya cordata</name>
    <name type="common">Five-seeded plume-poppy</name>
    <name type="synonym">Bocconia cordata</name>
    <dbReference type="NCBI Taxonomy" id="56857"/>
    <lineage>
        <taxon>Eukaryota</taxon>
        <taxon>Viridiplantae</taxon>
        <taxon>Streptophyta</taxon>
        <taxon>Embryophyta</taxon>
        <taxon>Tracheophyta</taxon>
        <taxon>Spermatophyta</taxon>
        <taxon>Magnoliopsida</taxon>
        <taxon>Ranunculales</taxon>
        <taxon>Papaveraceae</taxon>
        <taxon>Papaveroideae</taxon>
        <taxon>Macleaya</taxon>
    </lineage>
</organism>
<dbReference type="EMBL" id="MVGT01003944">
    <property type="protein sequence ID" value="OVA02959.1"/>
    <property type="molecule type" value="Genomic_DNA"/>
</dbReference>
<dbReference type="PANTHER" id="PTHR47965:SF63">
    <property type="entry name" value="OS01G0937200 PROTEIN"/>
    <property type="match status" value="1"/>
</dbReference>
<evidence type="ECO:0000259" key="3">
    <source>
        <dbReference type="PROSITE" id="PS51767"/>
    </source>
</evidence>
<dbReference type="STRING" id="56857.A0A200PXJ6"/>
<gene>
    <name evidence="4" type="ORF">BVC80_8755g4</name>
</gene>
<dbReference type="PANTHER" id="PTHR47965">
    <property type="entry name" value="ASPARTYL PROTEASE-RELATED"/>
    <property type="match status" value="1"/>
</dbReference>
<comment type="similarity">
    <text evidence="1">Belongs to the peptidase A1 family.</text>
</comment>
<dbReference type="InterPro" id="IPR032861">
    <property type="entry name" value="TAXi_N"/>
</dbReference>
<sequence>MTQIQNFLLLHLPLTIFALILFSVPNVSAEQYHALVAPLTKDTHTSLFSLTLKPNENYVIDLESPFLWYNCPKYYPAVASGTAECLATQAHFSPLCSSQIDPAPNSLTCPVTPVNPVTQTCSLAELTYKALVISWTNGLNPTININFTHSYVSCAPDFLLESLPIGSSGMAGLSRELLALPTQFSPFFLYFKRQFSICLPSIHRVPGVIFFGEGPFYLSPSWASTKFDVTSILSYTPLLNHSTNLGYYIGLTGISIHSKMQQFQSPKIEFDSLSQHGAKISTIVPYTTLISPIYRAFLRQFKSATRGIPRARKVKPFDLCFDTSKLGSIRTRLRFPQIDFEVADGKNWTIFGSNSMKEVSRNVACLAFVDGGENADEAVVIGSFQMENNFLLFDLVESRLGFSSSLLNVGTTCSNFNFTSVGQV</sequence>
<dbReference type="Pfam" id="PF14541">
    <property type="entry name" value="TAXi_C"/>
    <property type="match status" value="1"/>
</dbReference>
<protein>
    <submittedName>
        <fullName evidence="4">Peptidase A1</fullName>
    </submittedName>
</protein>
<evidence type="ECO:0000256" key="2">
    <source>
        <dbReference type="SAM" id="SignalP"/>
    </source>
</evidence>
<dbReference type="AlphaFoldDB" id="A0A200PXJ6"/>
<dbReference type="InParanoid" id="A0A200PXJ6"/>
<dbReference type="InterPro" id="IPR032799">
    <property type="entry name" value="TAXi_C"/>
</dbReference>
<dbReference type="PROSITE" id="PS51767">
    <property type="entry name" value="PEPTIDASE_A1"/>
    <property type="match status" value="1"/>
</dbReference>
<dbReference type="Gene3D" id="2.40.70.10">
    <property type="entry name" value="Acid Proteases"/>
    <property type="match status" value="2"/>
</dbReference>
<evidence type="ECO:0000313" key="5">
    <source>
        <dbReference type="Proteomes" id="UP000195402"/>
    </source>
</evidence>
<dbReference type="OMA" id="CTRAHRF"/>